<feature type="transmembrane region" description="Helical" evidence="2">
    <location>
        <begin position="213"/>
        <end position="234"/>
    </location>
</feature>
<keyword evidence="2" id="KW-0812">Transmembrane</keyword>
<feature type="transmembrane region" description="Helical" evidence="2">
    <location>
        <begin position="1257"/>
        <end position="1281"/>
    </location>
</feature>
<feature type="transmembrane region" description="Helical" evidence="2">
    <location>
        <begin position="88"/>
        <end position="109"/>
    </location>
</feature>
<dbReference type="EMBL" id="BAAAPO010000016">
    <property type="protein sequence ID" value="GAA1787613.1"/>
    <property type="molecule type" value="Genomic_DNA"/>
</dbReference>
<name>A0ABN2LGC1_9MICO</name>
<evidence type="ECO:0000259" key="3">
    <source>
        <dbReference type="Pfam" id="PF11847"/>
    </source>
</evidence>
<feature type="compositionally biased region" description="Low complexity" evidence="1">
    <location>
        <begin position="1351"/>
        <end position="1361"/>
    </location>
</feature>
<dbReference type="InterPro" id="IPR021798">
    <property type="entry name" value="AftD_N"/>
</dbReference>
<feature type="region of interest" description="Disordered" evidence="1">
    <location>
        <begin position="674"/>
        <end position="694"/>
    </location>
</feature>
<gene>
    <name evidence="4" type="ORF">GCM10009811_10930</name>
</gene>
<organism evidence="4 5">
    <name type="scientific">Nostocoides veronense</name>
    <dbReference type="NCBI Taxonomy" id="330836"/>
    <lineage>
        <taxon>Bacteria</taxon>
        <taxon>Bacillati</taxon>
        <taxon>Actinomycetota</taxon>
        <taxon>Actinomycetes</taxon>
        <taxon>Micrococcales</taxon>
        <taxon>Intrasporangiaceae</taxon>
        <taxon>Nostocoides</taxon>
    </lineage>
</organism>
<keyword evidence="2" id="KW-0472">Membrane</keyword>
<feature type="transmembrane region" description="Helical" evidence="2">
    <location>
        <begin position="321"/>
        <end position="340"/>
    </location>
</feature>
<feature type="domain" description="Alpha-(1-&gt;3)-arabinofuranosyltransferase N-terminal GT-C" evidence="3">
    <location>
        <begin position="19"/>
        <end position="664"/>
    </location>
</feature>
<protein>
    <recommendedName>
        <fullName evidence="3">Alpha-(1-&gt;3)-arabinofuranosyltransferase N-terminal GT-C domain-containing protein</fullName>
    </recommendedName>
</protein>
<feature type="transmembrane region" description="Helical" evidence="2">
    <location>
        <begin position="255"/>
        <end position="275"/>
    </location>
</feature>
<feature type="transmembrane region" description="Helical" evidence="2">
    <location>
        <begin position="173"/>
        <end position="201"/>
    </location>
</feature>
<feature type="transmembrane region" description="Helical" evidence="2">
    <location>
        <begin position="1209"/>
        <end position="1230"/>
    </location>
</feature>
<evidence type="ECO:0000313" key="5">
    <source>
        <dbReference type="Proteomes" id="UP001499938"/>
    </source>
</evidence>
<dbReference type="RefSeq" id="WP_344082302.1">
    <property type="nucleotide sequence ID" value="NZ_BAAAPO010000016.1"/>
</dbReference>
<feature type="transmembrane region" description="Helical" evidence="2">
    <location>
        <begin position="287"/>
        <end position="309"/>
    </location>
</feature>
<feature type="region of interest" description="Disordered" evidence="1">
    <location>
        <begin position="1351"/>
        <end position="1371"/>
    </location>
</feature>
<proteinExistence type="predicted"/>
<keyword evidence="5" id="KW-1185">Reference proteome</keyword>
<dbReference type="Pfam" id="PF11847">
    <property type="entry name" value="GT-C_AftD"/>
    <property type="match status" value="1"/>
</dbReference>
<evidence type="ECO:0000256" key="1">
    <source>
        <dbReference type="SAM" id="MobiDB-lite"/>
    </source>
</evidence>
<reference evidence="4 5" key="1">
    <citation type="journal article" date="2019" name="Int. J. Syst. Evol. Microbiol.">
        <title>The Global Catalogue of Microorganisms (GCM) 10K type strain sequencing project: providing services to taxonomists for standard genome sequencing and annotation.</title>
        <authorList>
            <consortium name="The Broad Institute Genomics Platform"/>
            <consortium name="The Broad Institute Genome Sequencing Center for Infectious Disease"/>
            <person name="Wu L."/>
            <person name="Ma J."/>
        </authorList>
    </citation>
    <scope>NUCLEOTIDE SEQUENCE [LARGE SCALE GENOMIC DNA]</scope>
    <source>
        <strain evidence="4 5">JCM 15592</strain>
    </source>
</reference>
<evidence type="ECO:0000313" key="4">
    <source>
        <dbReference type="EMBL" id="GAA1787613.1"/>
    </source>
</evidence>
<keyword evidence="2" id="KW-1133">Transmembrane helix</keyword>
<evidence type="ECO:0000256" key="2">
    <source>
        <dbReference type="SAM" id="Phobius"/>
    </source>
</evidence>
<feature type="transmembrane region" description="Helical" evidence="2">
    <location>
        <begin position="404"/>
        <end position="422"/>
    </location>
</feature>
<feature type="transmembrane region" description="Helical" evidence="2">
    <location>
        <begin position="1329"/>
        <end position="1348"/>
    </location>
</feature>
<feature type="transmembrane region" description="Helical" evidence="2">
    <location>
        <begin position="1293"/>
        <end position="1317"/>
    </location>
</feature>
<feature type="transmembrane region" description="Helical" evidence="2">
    <location>
        <begin position="360"/>
        <end position="383"/>
    </location>
</feature>
<dbReference type="Proteomes" id="UP001499938">
    <property type="component" value="Unassembled WGS sequence"/>
</dbReference>
<sequence>MPLSFRPPRAASVALAVVLVAIVVGNGLGSAYTDIKPEVYEAPAAMVGHYLSAWTASPYLGSANFNVGLTPVVLALAPLDLLGFSAKWVFLLSHAALWLVAAAGAARLARELAPHAGAWTPLATAVAYIANPYAVVGGSTLAVLLPFAFLPWLASALVRALREPRSWRWPAAVALAFTAMSGMNVAVIPIFQLLVVLPIALVVGRAAGLGARAIAWVLAKCGALVLLVSLYWLIPSISAIATGQQIVAESETLDGIASVSTFVEALRGMGIWTLYGSASDGPWVPQYAAYQTAVPVVLASVLWPALALLALRSATPVVRRIAALLIGIGAVTMVGLYAAAGPSPVALTLNRLFEAIPPLLAFRTTNKAGAVLMLGAALALGAAAPRWLAAARRQDRVAILRHRYAGLALTAVLVGLWVYPAAVGRLYTSPIDIPGYWRAAASAADAGGPSSRVLFLPGQTRPTYRWTDERPDDLPNSLMTREAIIPETTPNTSPPGANVLAAVTDLLASGTAGPTTISSMTRYLGAGSVLVRHDIAWEDLAGARPDLIASRVGYDPGLALRAAFGRPGENLQGQVPLTAGESTLPPVQLYDVRSPLSSAAVRPLTGSVLVAGDAWAFDSLGRAGLLNDAPLVRFAPTMSTAERARAVATAGRLALTDTNRRAAVITNRLTAGLGPLLPPQQTPAGTRSLGSAEDQSVLRREGPQVTASQTGGAFFDVPYGQPDNVLDGRPETAWLFGDFRRAPGVTLDVRFTTEQELKIVTIRPVALGPVHLDKITLEAGGQRRTVTLPDSGVASVDFGGLRADGIRLHVDTIRGEGFSLVGIAELGLPGPKVTRIARLPQTWTTAYAGLDTAGRAAFDRLPLDIFLTRVRNAPGPQDDSEITLERDLSVPSPRTFAPEALVRLPAVGPRTADDLAGLDPAYTLSASSILWDNPDLRASQAADGDLGTGWVPGSEEVVGDWWQVTGPERTIKAITVRQKRMISDTDDGRYVRRVSVLVDGEQVARGWLTPGPNTITLPKAVRGKTVRVVIDRVSGTGGPPRLVDIDTGTGPLLPKDVPCHTIATLDGQPLLMRPGFGTRLAGPDQEGTRWVACSPVTLGAGEHRIRSVRQMQLDSLTLHDTVTPAATAAVATPTLSASGRTTARTLTFTVAPGQPVAVRIGEGYDARWRATLDGRDLGAPVVLDGWSAGWLVDTPGAHTMQVRYGPQRAATIALIISTVTLLGCALLALLPRIRRRPEPVRAPAYSRPVLPLGPRSMAGVTVAGATFATGGAGLFAGLLTLWLTRRRADAPRILVAMGAAVVALAGVVQVLLAWPRWGDVNAMVVSHSAIPHLIAAAGLTLAVLGALFDSPSATTSPPSSAVTRPLEEEIR</sequence>
<comment type="caution">
    <text evidence="4">The sequence shown here is derived from an EMBL/GenBank/DDBJ whole genome shotgun (WGS) entry which is preliminary data.</text>
</comment>
<accession>A0ABN2LGC1</accession>
<feature type="transmembrane region" description="Helical" evidence="2">
    <location>
        <begin position="141"/>
        <end position="161"/>
    </location>
</feature>